<dbReference type="GeneID" id="28998104"/>
<sequence>MSSASLGEQLAVILSGLKDLSVPIPGFDYDLPVMDVMFAILINYSYRSALGESHARIGWGQGLLATIVMCAGGGSTVSILRGEPLGIFKSNEFWAIHGAVYWLMNSSPYVYQLTDALFNLPMVSNLFTLSNGVLRNAAICQLGVNGVSTNPSLGPDKWVAQIICGTLAGCGGALWIDAFRLTQQNWSFSTPRLLHVASHDMKASFVSTLFYVATTNPALSPYLGIKPMNHEESQAWSAVLLTSWFVYGSYANKWQQSNEKKIEEKEA</sequence>
<evidence type="ECO:0000256" key="8">
    <source>
        <dbReference type="ARBA" id="ARBA00022989"/>
    </source>
</evidence>
<keyword evidence="7" id="KW-0630">Potassium</keyword>
<dbReference type="PANTHER" id="PTHR12454">
    <property type="entry name" value="TRIMERIC INTRACELLULAR CATION CHANNEL"/>
    <property type="match status" value="1"/>
</dbReference>
<name>A0A167K872_PHYB8</name>
<comment type="subcellular location">
    <subcellularLocation>
        <location evidence="1">Endomembrane system</location>
        <topology evidence="1">Multi-pass membrane protein</topology>
    </subcellularLocation>
</comment>
<dbReference type="RefSeq" id="XP_018285500.1">
    <property type="nucleotide sequence ID" value="XM_018437198.1"/>
</dbReference>
<evidence type="ECO:0000256" key="7">
    <source>
        <dbReference type="ARBA" id="ARBA00022958"/>
    </source>
</evidence>
<keyword evidence="3" id="KW-0813">Transport</keyword>
<evidence type="ECO:0000256" key="3">
    <source>
        <dbReference type="ARBA" id="ARBA00022448"/>
    </source>
</evidence>
<dbReference type="PANTHER" id="PTHR12454:SF11">
    <property type="entry name" value="GH25683P"/>
    <property type="match status" value="1"/>
</dbReference>
<dbReference type="InterPro" id="IPR007866">
    <property type="entry name" value="TRIC_channel"/>
</dbReference>
<dbReference type="GO" id="GO:0042802">
    <property type="term" value="F:identical protein binding"/>
    <property type="evidence" value="ECO:0007669"/>
    <property type="project" value="InterPro"/>
</dbReference>
<dbReference type="Pfam" id="PF05197">
    <property type="entry name" value="TRIC"/>
    <property type="match status" value="1"/>
</dbReference>
<evidence type="ECO:0000256" key="4">
    <source>
        <dbReference type="ARBA" id="ARBA00022538"/>
    </source>
</evidence>
<dbReference type="VEuPathDB" id="FungiDB:PHYBLDRAFT_174156"/>
<gene>
    <name evidence="12" type="ORF">PHYBLDRAFT_174156</name>
</gene>
<evidence type="ECO:0000256" key="1">
    <source>
        <dbReference type="ARBA" id="ARBA00004127"/>
    </source>
</evidence>
<dbReference type="OrthoDB" id="206005at2759"/>
<keyword evidence="9" id="KW-0406">Ion transport</keyword>
<keyword evidence="11" id="KW-0407">Ion channel</keyword>
<protein>
    <submittedName>
        <fullName evidence="12">Uncharacterized protein</fullName>
    </submittedName>
</protein>
<dbReference type="GO" id="GO:0016020">
    <property type="term" value="C:membrane"/>
    <property type="evidence" value="ECO:0007669"/>
    <property type="project" value="InterPro"/>
</dbReference>
<evidence type="ECO:0000313" key="12">
    <source>
        <dbReference type="EMBL" id="OAD67460.1"/>
    </source>
</evidence>
<evidence type="ECO:0000313" key="13">
    <source>
        <dbReference type="Proteomes" id="UP000077315"/>
    </source>
</evidence>
<evidence type="ECO:0000256" key="2">
    <source>
        <dbReference type="ARBA" id="ARBA00005766"/>
    </source>
</evidence>
<dbReference type="EMBL" id="KV440999">
    <property type="protein sequence ID" value="OAD67460.1"/>
    <property type="molecule type" value="Genomic_DNA"/>
</dbReference>
<comment type="similarity">
    <text evidence="2">Belongs to the TMEM38 family.</text>
</comment>
<keyword evidence="10" id="KW-0472">Membrane</keyword>
<evidence type="ECO:0000256" key="10">
    <source>
        <dbReference type="ARBA" id="ARBA00023136"/>
    </source>
</evidence>
<dbReference type="AlphaFoldDB" id="A0A167K872"/>
<evidence type="ECO:0000256" key="11">
    <source>
        <dbReference type="ARBA" id="ARBA00023303"/>
    </source>
</evidence>
<keyword evidence="13" id="KW-1185">Reference proteome</keyword>
<proteinExistence type="inferred from homology"/>
<dbReference type="Proteomes" id="UP000077315">
    <property type="component" value="Unassembled WGS sequence"/>
</dbReference>
<accession>A0A167K872</accession>
<dbReference type="InParanoid" id="A0A167K872"/>
<evidence type="ECO:0000256" key="5">
    <source>
        <dbReference type="ARBA" id="ARBA00022692"/>
    </source>
</evidence>
<keyword evidence="6" id="KW-0631">Potassium channel</keyword>
<dbReference type="GO" id="GO:0012505">
    <property type="term" value="C:endomembrane system"/>
    <property type="evidence" value="ECO:0007669"/>
    <property type="project" value="UniProtKB-SubCell"/>
</dbReference>
<keyword evidence="5" id="KW-0812">Transmembrane</keyword>
<evidence type="ECO:0000256" key="9">
    <source>
        <dbReference type="ARBA" id="ARBA00023065"/>
    </source>
</evidence>
<reference evidence="13" key="1">
    <citation type="submission" date="2015-06" db="EMBL/GenBank/DDBJ databases">
        <title>Expansion of signal transduction pathways in fungi by whole-genome duplication.</title>
        <authorList>
            <consortium name="DOE Joint Genome Institute"/>
            <person name="Corrochano L.M."/>
            <person name="Kuo A."/>
            <person name="Marcet-Houben M."/>
            <person name="Polaino S."/>
            <person name="Salamov A."/>
            <person name="Villalobos J.M."/>
            <person name="Alvarez M.I."/>
            <person name="Avalos J."/>
            <person name="Benito E.P."/>
            <person name="Benoit I."/>
            <person name="Burger G."/>
            <person name="Camino L.P."/>
            <person name="Canovas D."/>
            <person name="Cerda-Olmedo E."/>
            <person name="Cheng J.-F."/>
            <person name="Dominguez A."/>
            <person name="Elias M."/>
            <person name="Eslava A.P."/>
            <person name="Glaser F."/>
            <person name="Grimwood J."/>
            <person name="Gutierrez G."/>
            <person name="Heitman J."/>
            <person name="Henrissat B."/>
            <person name="Iturriaga E.A."/>
            <person name="Lang B.F."/>
            <person name="Lavin J.L."/>
            <person name="Lee S."/>
            <person name="Li W."/>
            <person name="Lindquist E."/>
            <person name="Lopez-Garcia S."/>
            <person name="Luque E.M."/>
            <person name="Marcos A.T."/>
            <person name="Martin J."/>
            <person name="McCluskey K."/>
            <person name="Medina H.R."/>
            <person name="Miralles-Duran A."/>
            <person name="Miyazaki A."/>
            <person name="Munoz-Torres E."/>
            <person name="Oguiza J.A."/>
            <person name="Ohm R."/>
            <person name="Olmedo M."/>
            <person name="Orejas M."/>
            <person name="Ortiz-Castellanos L."/>
            <person name="Pisabarro A.G."/>
            <person name="Rodriguez-Romero J."/>
            <person name="Ruiz-Herrera J."/>
            <person name="Ruiz-Vazquez R."/>
            <person name="Sanz C."/>
            <person name="Schackwitz W."/>
            <person name="Schmutz J."/>
            <person name="Shahriari M."/>
            <person name="Shelest E."/>
            <person name="Silva-Franco F."/>
            <person name="Soanes D."/>
            <person name="Syed K."/>
            <person name="Tagua V.G."/>
            <person name="Talbot N.J."/>
            <person name="Thon M."/>
            <person name="De vries R.P."/>
            <person name="Wiebenga A."/>
            <person name="Yadav J.S."/>
            <person name="Braun E.L."/>
            <person name="Baker S."/>
            <person name="Garre V."/>
            <person name="Horwitz B."/>
            <person name="Torres-Martinez S."/>
            <person name="Idnurm A."/>
            <person name="Herrera-Estrella A."/>
            <person name="Gabaldon T."/>
            <person name="Grigoriev I.V."/>
        </authorList>
    </citation>
    <scope>NUCLEOTIDE SEQUENCE [LARGE SCALE GENOMIC DNA]</scope>
    <source>
        <strain evidence="13">NRRL 1555(-)</strain>
    </source>
</reference>
<organism evidence="12 13">
    <name type="scientific">Phycomyces blakesleeanus (strain ATCC 8743b / DSM 1359 / FGSC 10004 / NBRC 33097 / NRRL 1555)</name>
    <dbReference type="NCBI Taxonomy" id="763407"/>
    <lineage>
        <taxon>Eukaryota</taxon>
        <taxon>Fungi</taxon>
        <taxon>Fungi incertae sedis</taxon>
        <taxon>Mucoromycota</taxon>
        <taxon>Mucoromycotina</taxon>
        <taxon>Mucoromycetes</taxon>
        <taxon>Mucorales</taxon>
        <taxon>Phycomycetaceae</taxon>
        <taxon>Phycomyces</taxon>
    </lineage>
</organism>
<keyword evidence="8" id="KW-1133">Transmembrane helix</keyword>
<evidence type="ECO:0000256" key="6">
    <source>
        <dbReference type="ARBA" id="ARBA00022826"/>
    </source>
</evidence>
<keyword evidence="4" id="KW-0633">Potassium transport</keyword>
<dbReference type="GO" id="GO:0005267">
    <property type="term" value="F:potassium channel activity"/>
    <property type="evidence" value="ECO:0007669"/>
    <property type="project" value="UniProtKB-KW"/>
</dbReference>